<feature type="compositionally biased region" description="Pro residues" evidence="1">
    <location>
        <begin position="41"/>
        <end position="56"/>
    </location>
</feature>
<feature type="region of interest" description="Disordered" evidence="1">
    <location>
        <begin position="349"/>
        <end position="395"/>
    </location>
</feature>
<evidence type="ECO:0000313" key="3">
    <source>
        <dbReference type="WBParaSite" id="Csp11.Scaffold630.g21994.t1"/>
    </source>
</evidence>
<feature type="compositionally biased region" description="Polar residues" evidence="1">
    <location>
        <begin position="353"/>
        <end position="380"/>
    </location>
</feature>
<feature type="compositionally biased region" description="Basic and acidic residues" evidence="1">
    <location>
        <begin position="456"/>
        <end position="469"/>
    </location>
</feature>
<evidence type="ECO:0000256" key="1">
    <source>
        <dbReference type="SAM" id="MobiDB-lite"/>
    </source>
</evidence>
<organism evidence="2 3">
    <name type="scientific">Caenorhabditis tropicalis</name>
    <dbReference type="NCBI Taxonomy" id="1561998"/>
    <lineage>
        <taxon>Eukaryota</taxon>
        <taxon>Metazoa</taxon>
        <taxon>Ecdysozoa</taxon>
        <taxon>Nematoda</taxon>
        <taxon>Chromadorea</taxon>
        <taxon>Rhabditida</taxon>
        <taxon>Rhabditina</taxon>
        <taxon>Rhabditomorpha</taxon>
        <taxon>Rhabditoidea</taxon>
        <taxon>Rhabditidae</taxon>
        <taxon>Peloderinae</taxon>
        <taxon>Caenorhabditis</taxon>
    </lineage>
</organism>
<name>A0A1I7V3F1_9PELO</name>
<feature type="compositionally biased region" description="Low complexity" evidence="1">
    <location>
        <begin position="24"/>
        <end position="40"/>
    </location>
</feature>
<dbReference type="AlphaFoldDB" id="A0A1I7V3F1"/>
<feature type="region of interest" description="Disordered" evidence="1">
    <location>
        <begin position="166"/>
        <end position="203"/>
    </location>
</feature>
<evidence type="ECO:0000313" key="2">
    <source>
        <dbReference type="Proteomes" id="UP000095282"/>
    </source>
</evidence>
<reference evidence="3" key="1">
    <citation type="submission" date="2016-11" db="UniProtKB">
        <authorList>
            <consortium name="WormBaseParasite"/>
        </authorList>
    </citation>
    <scope>IDENTIFICATION</scope>
</reference>
<protein>
    <submittedName>
        <fullName evidence="3">BZIP domain-containing protein</fullName>
    </submittedName>
</protein>
<feature type="region of interest" description="Disordered" evidence="1">
    <location>
        <begin position="446"/>
        <end position="509"/>
    </location>
</feature>
<proteinExistence type="predicted"/>
<dbReference type="Proteomes" id="UP000095282">
    <property type="component" value="Unplaced"/>
</dbReference>
<accession>A0A1I7V3F1</accession>
<feature type="compositionally biased region" description="Basic and acidic residues" evidence="1">
    <location>
        <begin position="479"/>
        <end position="489"/>
    </location>
</feature>
<feature type="region of interest" description="Disordered" evidence="1">
    <location>
        <begin position="24"/>
        <end position="56"/>
    </location>
</feature>
<dbReference type="WBParaSite" id="Csp11.Scaffold630.g21994.t1">
    <property type="protein sequence ID" value="Csp11.Scaffold630.g21994.t1"/>
    <property type="gene ID" value="Csp11.Scaffold630.g21994"/>
</dbReference>
<sequence length="520" mass="56931">MNNQHPFGLLLQFYRDQQALLSNQAGQAPGQSQQASAPLPGLLPAPTAPGQAPFPPQGAPLPGLFPAFPFPPATTAPAPATFQRAQAPGQAQGSNLGAPIPGLYPPQGHLLASLPTAPVALLPAHTAPTSSLLPNQFPVAPAPIGPMVPLPASSFPAMQFDRTPAPLSSGISGSAPGNPYSNGAVENVQEPCQPEPSGSQTPHPFFIEELLQEPSQPGPSRPQVPQSSSSGEDFYIDYFKNVNQGREEFFLGNGLKTQLMMRPEAELMQEEIEERKELRTKYACRDKEKKTKITLPEKSYTPDEMVKSNRLKKELCEANTRIKSLSAEKEGLKNEMAFWKNKAEQLEKALQEASLQSPSTSKRPSQESLGVPSISSTPGIQSPPRASTPVVQQGVQGEALQAIRLRKFEDYKNCLYDIDRNPSEQTPRELPSLEKLIEEERAKAAAEGRQSIFDGDENRKGKSFKECLRSRVKRSRQQALEKFKKEEKERKKRKAEEEGDQEEDQGPSQRNVVLLLVILG</sequence>
<keyword evidence="2" id="KW-1185">Reference proteome</keyword>